<comment type="caution">
    <text evidence="1">The sequence shown here is derived from an EMBL/GenBank/DDBJ whole genome shotgun (WGS) entry which is preliminary data.</text>
</comment>
<dbReference type="EMBL" id="NKCL01000342">
    <property type="protein sequence ID" value="RSL75556.1"/>
    <property type="molecule type" value="Genomic_DNA"/>
</dbReference>
<accession>A0A428RDE8</accession>
<keyword evidence="2" id="KW-1185">Reference proteome</keyword>
<reference evidence="1 2" key="1">
    <citation type="submission" date="2017-06" db="EMBL/GenBank/DDBJ databases">
        <title>Comparative genomic analysis of Ambrosia Fusariam Clade fungi.</title>
        <authorList>
            <person name="Stajich J.E."/>
            <person name="Carrillo J."/>
            <person name="Kijimoto T."/>
            <person name="Eskalen A."/>
            <person name="O'Donnell K."/>
            <person name="Kasson M."/>
        </authorList>
    </citation>
    <scope>NUCLEOTIDE SEQUENCE [LARGE SCALE GENOMIC DNA]</scope>
    <source>
        <strain evidence="1 2">NRRL62606</strain>
    </source>
</reference>
<evidence type="ECO:0000313" key="1">
    <source>
        <dbReference type="EMBL" id="RSL75556.1"/>
    </source>
</evidence>
<evidence type="ECO:0000313" key="2">
    <source>
        <dbReference type="Proteomes" id="UP000287972"/>
    </source>
</evidence>
<name>A0A428RDE8_9HYPO</name>
<proteinExistence type="predicted"/>
<organism evidence="1 2">
    <name type="scientific">Fusarium floridanum</name>
    <dbReference type="NCBI Taxonomy" id="1325733"/>
    <lineage>
        <taxon>Eukaryota</taxon>
        <taxon>Fungi</taxon>
        <taxon>Dikarya</taxon>
        <taxon>Ascomycota</taxon>
        <taxon>Pezizomycotina</taxon>
        <taxon>Sordariomycetes</taxon>
        <taxon>Hypocreomycetidae</taxon>
        <taxon>Hypocreales</taxon>
        <taxon>Nectriaceae</taxon>
        <taxon>Fusarium</taxon>
        <taxon>Fusarium solani species complex</taxon>
    </lineage>
</organism>
<dbReference type="Proteomes" id="UP000287972">
    <property type="component" value="Unassembled WGS sequence"/>
</dbReference>
<gene>
    <name evidence="1" type="ORF">CEP51_010747</name>
</gene>
<dbReference type="AlphaFoldDB" id="A0A428RDE8"/>
<sequence length="226" mass="24749">MQAQNSHPPCNEGVPSPYPSQSNHNVTYPCITQRHVPASASAAQLGSNGHLSRYPANATLCYLVCLDALQTETAGQYAVADVGVTRQAWSLGPVRLQCVLVFEDAFFSLGRYGGAPNDMALATAFPNCTSESPVVKVYPPLFGYREAATNTLYHEQSLHHEFPAQTEWDNPVVHWGIPNPESAMNHYNYPLDMAVHEPDMVLTNAPYTYHANNVQGLPIDVVSPPR</sequence>
<protein>
    <submittedName>
        <fullName evidence="1">Uncharacterized protein</fullName>
    </submittedName>
</protein>